<evidence type="ECO:0000256" key="11">
    <source>
        <dbReference type="ARBA" id="ARBA00022737"/>
    </source>
</evidence>
<evidence type="ECO:0000256" key="22">
    <source>
        <dbReference type="SAM" id="SignalP"/>
    </source>
</evidence>
<evidence type="ECO:0000256" key="13">
    <source>
        <dbReference type="ARBA" id="ARBA00022777"/>
    </source>
</evidence>
<name>A0A022QGD5_ERYGU</name>
<evidence type="ECO:0000256" key="7">
    <source>
        <dbReference type="ARBA" id="ARBA00022614"/>
    </source>
</evidence>
<dbReference type="Pfam" id="PF13855">
    <property type="entry name" value="LRR_8"/>
    <property type="match status" value="1"/>
</dbReference>
<keyword evidence="4" id="KW-1003">Cell membrane</keyword>
<evidence type="ECO:0000256" key="14">
    <source>
        <dbReference type="ARBA" id="ARBA00022840"/>
    </source>
</evidence>
<keyword evidence="10 22" id="KW-0732">Signal</keyword>
<dbReference type="GO" id="GO:0005886">
    <property type="term" value="C:plasma membrane"/>
    <property type="evidence" value="ECO:0007669"/>
    <property type="project" value="UniProtKB-SubCell"/>
</dbReference>
<feature type="signal peptide" evidence="22">
    <location>
        <begin position="1"/>
        <end position="25"/>
    </location>
</feature>
<comment type="subcellular location">
    <subcellularLocation>
        <location evidence="1">Cell membrane</location>
        <topology evidence="1">Single-pass membrane protein</topology>
    </subcellularLocation>
</comment>
<evidence type="ECO:0000256" key="18">
    <source>
        <dbReference type="ARBA" id="ARBA00023180"/>
    </source>
</evidence>
<sequence length="864" mass="94409">MASSYSILVLSSLIIFFHSPCFVSAILRSNETDKLALLAIKAQITHDPNGIFTSWNDSSHFCAWPGVTCGRRHQRVTALNLSSLGLVGTLSPYVSNLTFLTGLNVELNTFHGVIPPEIGALFRLRHLNLTNNSFSGEIPANLSGCSSLVLIRFGWNRLTGSLPFQLGKLQKLERIQLHYNNFSGNIPESFGNLSSVRSFSFAANNFQGKIPDFLGRLKTLNFLGLGLNQFSGVIPPSIFNISSLVTFSLPFNQFEGTLPSDLANLSANLLSLRLGDNKLSGSINVGIENMVNLTELQLQRNRFTGSIPAVLGNLSTLRLLDLSENEFLGQIPPSLSKLRQLYLLHLNNNHLNGSIPPSFGDFQYLQELDLSRNNLTGTIPKNLMTLSSLTLSLNLAENQLSGSLPYEVGQLINLGYFDVSENLLSGEIPSTLGSCVTLERLNMAANSFEGAIPSSFTSLRGLEYLNLSRNNLSGQIPGFFQRLSFKNLNLSFNQFEGPIPTEGIFGNASAFSVFGNDKLCGDGFSSANLIGAGSFGSVYRGILLEQGRKIVAVKVFHVHKRGNNKSFLSECKALRNIRHRNLVKMYTACSTLDYSGNEFKALVYEFMPNGSLDSWLHNEGNSQIGFLGLVERVSIAIDVACALDYLHNQCHNTIVHCDLKPSNVLLDKDMIAHIGDFGLSKFLPDFVAKSQALSSSVGIRGTIGYAPPEYGMGSNYSAEGDVYSFGILLLEMFSGKRPTDSGFEDGLNLHCFVKTTLPERVEEILDPAIINVINNSNNDNEIMGEEGDGIISSALLESGNDNKVDQERECLISIMRIGVACSVESPKERMDISDVVKELQLIKQILLSFSANQQGSTSGYSSKS</sequence>
<evidence type="ECO:0000256" key="9">
    <source>
        <dbReference type="ARBA" id="ARBA00022692"/>
    </source>
</evidence>
<dbReference type="Gene3D" id="3.80.10.10">
    <property type="entry name" value="Ribonuclease Inhibitor"/>
    <property type="match status" value="3"/>
</dbReference>
<keyword evidence="12 21" id="KW-0547">Nucleotide-binding</keyword>
<evidence type="ECO:0000256" key="10">
    <source>
        <dbReference type="ARBA" id="ARBA00022729"/>
    </source>
</evidence>
<evidence type="ECO:0000256" key="4">
    <source>
        <dbReference type="ARBA" id="ARBA00022475"/>
    </source>
</evidence>
<dbReference type="SMART" id="SM00369">
    <property type="entry name" value="LRR_TYP"/>
    <property type="match status" value="6"/>
</dbReference>
<evidence type="ECO:0000313" key="24">
    <source>
        <dbReference type="EMBL" id="EYU26654.1"/>
    </source>
</evidence>
<organism evidence="24 25">
    <name type="scientific">Erythranthe guttata</name>
    <name type="common">Yellow monkey flower</name>
    <name type="synonym">Mimulus guttatus</name>
    <dbReference type="NCBI Taxonomy" id="4155"/>
    <lineage>
        <taxon>Eukaryota</taxon>
        <taxon>Viridiplantae</taxon>
        <taxon>Streptophyta</taxon>
        <taxon>Embryophyta</taxon>
        <taxon>Tracheophyta</taxon>
        <taxon>Spermatophyta</taxon>
        <taxon>Magnoliopsida</taxon>
        <taxon>eudicotyledons</taxon>
        <taxon>Gunneridae</taxon>
        <taxon>Pentapetalae</taxon>
        <taxon>asterids</taxon>
        <taxon>lamiids</taxon>
        <taxon>Lamiales</taxon>
        <taxon>Phrymaceae</taxon>
        <taxon>Erythranthe</taxon>
    </lineage>
</organism>
<keyword evidence="11" id="KW-0677">Repeat</keyword>
<evidence type="ECO:0000256" key="2">
    <source>
        <dbReference type="ARBA" id="ARBA00008684"/>
    </source>
</evidence>
<accession>A0A022QGD5</accession>
<dbReference type="Gene3D" id="1.10.510.10">
    <property type="entry name" value="Transferase(Phosphotransferase) domain 1"/>
    <property type="match status" value="1"/>
</dbReference>
<keyword evidence="17" id="KW-0675">Receptor</keyword>
<evidence type="ECO:0000256" key="16">
    <source>
        <dbReference type="ARBA" id="ARBA00023136"/>
    </source>
</evidence>
<dbReference type="PANTHER" id="PTHR27008:SF596">
    <property type="entry name" value="OS02G0215500 PROTEIN"/>
    <property type="match status" value="1"/>
</dbReference>
<dbReference type="FunFam" id="3.80.10.10:FF:000383">
    <property type="entry name" value="Leucine-rich repeat receptor protein kinase EMS1"/>
    <property type="match status" value="1"/>
</dbReference>
<feature type="binding site" evidence="21">
    <location>
        <position position="554"/>
    </location>
    <ligand>
        <name>ATP</name>
        <dbReference type="ChEBI" id="CHEBI:30616"/>
    </ligand>
</feature>
<dbReference type="Pfam" id="PF08263">
    <property type="entry name" value="LRRNT_2"/>
    <property type="match status" value="1"/>
</dbReference>
<dbReference type="InterPro" id="IPR008271">
    <property type="entry name" value="Ser/Thr_kinase_AS"/>
</dbReference>
<dbReference type="Gene3D" id="3.30.200.20">
    <property type="entry name" value="Phosphorylase Kinase, domain 1"/>
    <property type="match status" value="1"/>
</dbReference>
<dbReference type="PROSITE" id="PS50011">
    <property type="entry name" value="PROTEIN_KINASE_DOM"/>
    <property type="match status" value="1"/>
</dbReference>
<dbReference type="InterPro" id="IPR000719">
    <property type="entry name" value="Prot_kinase_dom"/>
</dbReference>
<dbReference type="PRINTS" id="PR00019">
    <property type="entry name" value="LEURICHRPT"/>
</dbReference>
<comment type="catalytic activity">
    <reaction evidence="20">
        <text>L-seryl-[protein] + ATP = O-phospho-L-seryl-[protein] + ADP + H(+)</text>
        <dbReference type="Rhea" id="RHEA:17989"/>
        <dbReference type="Rhea" id="RHEA-COMP:9863"/>
        <dbReference type="Rhea" id="RHEA-COMP:11604"/>
        <dbReference type="ChEBI" id="CHEBI:15378"/>
        <dbReference type="ChEBI" id="CHEBI:29999"/>
        <dbReference type="ChEBI" id="CHEBI:30616"/>
        <dbReference type="ChEBI" id="CHEBI:83421"/>
        <dbReference type="ChEBI" id="CHEBI:456216"/>
        <dbReference type="EC" id="2.7.11.1"/>
    </reaction>
</comment>
<dbReference type="SUPFAM" id="SSF56112">
    <property type="entry name" value="Protein kinase-like (PK-like)"/>
    <property type="match status" value="1"/>
</dbReference>
<evidence type="ECO:0000256" key="12">
    <source>
        <dbReference type="ARBA" id="ARBA00022741"/>
    </source>
</evidence>
<evidence type="ECO:0000256" key="5">
    <source>
        <dbReference type="ARBA" id="ARBA00022527"/>
    </source>
</evidence>
<dbReference type="SUPFAM" id="SSF52058">
    <property type="entry name" value="L domain-like"/>
    <property type="match status" value="2"/>
</dbReference>
<evidence type="ECO:0000256" key="8">
    <source>
        <dbReference type="ARBA" id="ARBA00022679"/>
    </source>
</evidence>
<dbReference type="Pfam" id="PF00560">
    <property type="entry name" value="LRR_1"/>
    <property type="match status" value="6"/>
</dbReference>
<evidence type="ECO:0000256" key="6">
    <source>
        <dbReference type="ARBA" id="ARBA00022553"/>
    </source>
</evidence>
<dbReference type="GO" id="GO:0006952">
    <property type="term" value="P:defense response"/>
    <property type="evidence" value="ECO:0007669"/>
    <property type="project" value="UniProtKB-ARBA"/>
</dbReference>
<feature type="domain" description="Protein kinase" evidence="23">
    <location>
        <begin position="524"/>
        <end position="842"/>
    </location>
</feature>
<dbReference type="PROSITE" id="PS00107">
    <property type="entry name" value="PROTEIN_KINASE_ATP"/>
    <property type="match status" value="1"/>
</dbReference>
<keyword evidence="16" id="KW-0472">Membrane</keyword>
<evidence type="ECO:0000256" key="19">
    <source>
        <dbReference type="ARBA" id="ARBA00047899"/>
    </source>
</evidence>
<dbReference type="EC" id="2.7.11.1" evidence="3"/>
<feature type="chain" id="PRO_5001504233" description="non-specific serine/threonine protein kinase" evidence="22">
    <location>
        <begin position="26"/>
        <end position="864"/>
    </location>
</feature>
<dbReference type="InterPro" id="IPR011009">
    <property type="entry name" value="Kinase-like_dom_sf"/>
</dbReference>
<keyword evidence="15" id="KW-1133">Transmembrane helix</keyword>
<evidence type="ECO:0000256" key="3">
    <source>
        <dbReference type="ARBA" id="ARBA00012513"/>
    </source>
</evidence>
<dbReference type="InterPro" id="IPR051809">
    <property type="entry name" value="Plant_receptor-like_S/T_kinase"/>
</dbReference>
<keyword evidence="6" id="KW-0597">Phosphoprotein</keyword>
<protein>
    <recommendedName>
        <fullName evidence="3">non-specific serine/threonine protein kinase</fullName>
        <ecNumber evidence="3">2.7.11.1</ecNumber>
    </recommendedName>
</protein>
<dbReference type="Proteomes" id="UP000030748">
    <property type="component" value="Unassembled WGS sequence"/>
</dbReference>
<dbReference type="InterPro" id="IPR001611">
    <property type="entry name" value="Leu-rich_rpt"/>
</dbReference>
<evidence type="ECO:0000259" key="23">
    <source>
        <dbReference type="PROSITE" id="PS50011"/>
    </source>
</evidence>
<dbReference type="FunFam" id="3.80.10.10:FF:000288">
    <property type="entry name" value="LRR receptor-like serine/threonine-protein kinase EFR"/>
    <property type="match status" value="1"/>
</dbReference>
<dbReference type="STRING" id="4155.A0A022QGD5"/>
<dbReference type="InterPro" id="IPR013210">
    <property type="entry name" value="LRR_N_plant-typ"/>
</dbReference>
<dbReference type="AlphaFoldDB" id="A0A022QGD5"/>
<dbReference type="FunFam" id="3.80.10.10:FF:000565">
    <property type="entry name" value="Leucine-rich repeat receptor-like kinase protein FLORAL ORGAN NUMBER1"/>
    <property type="match status" value="1"/>
</dbReference>
<evidence type="ECO:0000256" key="17">
    <source>
        <dbReference type="ARBA" id="ARBA00023170"/>
    </source>
</evidence>
<keyword evidence="14 21" id="KW-0067">ATP-binding</keyword>
<keyword evidence="7" id="KW-0433">Leucine-rich repeat</keyword>
<evidence type="ECO:0000256" key="21">
    <source>
        <dbReference type="PROSITE-ProRule" id="PRU10141"/>
    </source>
</evidence>
<dbReference type="PANTHER" id="PTHR27008">
    <property type="entry name" value="OS04G0122200 PROTEIN"/>
    <property type="match status" value="1"/>
</dbReference>
<dbReference type="SMART" id="SM00220">
    <property type="entry name" value="S_TKc"/>
    <property type="match status" value="1"/>
</dbReference>
<evidence type="ECO:0000256" key="1">
    <source>
        <dbReference type="ARBA" id="ARBA00004162"/>
    </source>
</evidence>
<dbReference type="GO" id="GO:0005524">
    <property type="term" value="F:ATP binding"/>
    <property type="evidence" value="ECO:0007669"/>
    <property type="project" value="UniProtKB-UniRule"/>
</dbReference>
<comment type="catalytic activity">
    <reaction evidence="19">
        <text>L-threonyl-[protein] + ATP = O-phospho-L-threonyl-[protein] + ADP + H(+)</text>
        <dbReference type="Rhea" id="RHEA:46608"/>
        <dbReference type="Rhea" id="RHEA-COMP:11060"/>
        <dbReference type="Rhea" id="RHEA-COMP:11605"/>
        <dbReference type="ChEBI" id="CHEBI:15378"/>
        <dbReference type="ChEBI" id="CHEBI:30013"/>
        <dbReference type="ChEBI" id="CHEBI:30616"/>
        <dbReference type="ChEBI" id="CHEBI:61977"/>
        <dbReference type="ChEBI" id="CHEBI:456216"/>
        <dbReference type="EC" id="2.7.11.1"/>
    </reaction>
</comment>
<dbReference type="FunFam" id="1.10.510.10:FF:000358">
    <property type="entry name" value="Putative leucine-rich repeat receptor-like serine/threonine-protein kinase"/>
    <property type="match status" value="1"/>
</dbReference>
<gene>
    <name evidence="24" type="ORF">MIMGU_mgv1a001213mg</name>
</gene>
<comment type="similarity">
    <text evidence="2">Belongs to the protein kinase superfamily. Ser/Thr protein kinase family.</text>
</comment>
<evidence type="ECO:0000313" key="25">
    <source>
        <dbReference type="Proteomes" id="UP000030748"/>
    </source>
</evidence>
<dbReference type="InterPro" id="IPR017441">
    <property type="entry name" value="Protein_kinase_ATP_BS"/>
</dbReference>
<keyword evidence="13" id="KW-0418">Kinase</keyword>
<proteinExistence type="inferred from homology"/>
<reference evidence="24 25" key="1">
    <citation type="journal article" date="2013" name="Proc. Natl. Acad. Sci. U.S.A.">
        <title>Fine-scale variation in meiotic recombination in Mimulus inferred from population shotgun sequencing.</title>
        <authorList>
            <person name="Hellsten U."/>
            <person name="Wright K.M."/>
            <person name="Jenkins J."/>
            <person name="Shu S."/>
            <person name="Yuan Y."/>
            <person name="Wessler S.R."/>
            <person name="Schmutz J."/>
            <person name="Willis J.H."/>
            <person name="Rokhsar D.S."/>
        </authorList>
    </citation>
    <scope>NUCLEOTIDE SEQUENCE [LARGE SCALE GENOMIC DNA]</scope>
    <source>
        <strain evidence="25">cv. DUN x IM62</strain>
    </source>
</reference>
<dbReference type="GO" id="GO:0051707">
    <property type="term" value="P:response to other organism"/>
    <property type="evidence" value="ECO:0007669"/>
    <property type="project" value="UniProtKB-ARBA"/>
</dbReference>
<dbReference type="InterPro" id="IPR032675">
    <property type="entry name" value="LRR_dom_sf"/>
</dbReference>
<evidence type="ECO:0000256" key="20">
    <source>
        <dbReference type="ARBA" id="ARBA00048679"/>
    </source>
</evidence>
<dbReference type="EMBL" id="KI631651">
    <property type="protein sequence ID" value="EYU26654.1"/>
    <property type="molecule type" value="Genomic_DNA"/>
</dbReference>
<dbReference type="PROSITE" id="PS00108">
    <property type="entry name" value="PROTEIN_KINASE_ST"/>
    <property type="match status" value="1"/>
</dbReference>
<keyword evidence="5" id="KW-0723">Serine/threonine-protein kinase</keyword>
<evidence type="ECO:0000256" key="15">
    <source>
        <dbReference type="ARBA" id="ARBA00022989"/>
    </source>
</evidence>
<keyword evidence="25" id="KW-1185">Reference proteome</keyword>
<keyword evidence="9" id="KW-0812">Transmembrane</keyword>
<keyword evidence="8" id="KW-0808">Transferase</keyword>
<dbReference type="GO" id="GO:0004674">
    <property type="term" value="F:protein serine/threonine kinase activity"/>
    <property type="evidence" value="ECO:0007669"/>
    <property type="project" value="UniProtKB-KW"/>
</dbReference>
<keyword evidence="18" id="KW-0325">Glycoprotein</keyword>
<dbReference type="Pfam" id="PF00069">
    <property type="entry name" value="Pkinase"/>
    <property type="match status" value="1"/>
</dbReference>
<dbReference type="InterPro" id="IPR003591">
    <property type="entry name" value="Leu-rich_rpt_typical-subtyp"/>
</dbReference>